<dbReference type="Pfam" id="PF02817">
    <property type="entry name" value="E3_binding"/>
    <property type="match status" value="1"/>
</dbReference>
<dbReference type="Gene3D" id="4.10.320.10">
    <property type="entry name" value="E3-binding domain"/>
    <property type="match status" value="1"/>
</dbReference>
<name>A0ABT9XNC9_9BACL</name>
<feature type="compositionally biased region" description="Polar residues" evidence="7">
    <location>
        <begin position="103"/>
        <end position="117"/>
    </location>
</feature>
<evidence type="ECO:0000256" key="6">
    <source>
        <dbReference type="RuleBase" id="RU003423"/>
    </source>
</evidence>
<evidence type="ECO:0000259" key="8">
    <source>
        <dbReference type="PROSITE" id="PS50968"/>
    </source>
</evidence>
<dbReference type="InterPro" id="IPR004167">
    <property type="entry name" value="PSBD"/>
</dbReference>
<evidence type="ECO:0000259" key="9">
    <source>
        <dbReference type="PROSITE" id="PS51826"/>
    </source>
</evidence>
<keyword evidence="10" id="KW-0670">Pyruvate</keyword>
<dbReference type="PROSITE" id="PS51826">
    <property type="entry name" value="PSBD"/>
    <property type="match status" value="1"/>
</dbReference>
<dbReference type="SUPFAM" id="SSF47005">
    <property type="entry name" value="Peripheral subunit-binding domain of 2-oxo acid dehydrogenase complex"/>
    <property type="match status" value="1"/>
</dbReference>
<evidence type="ECO:0000256" key="5">
    <source>
        <dbReference type="ARBA" id="ARBA00023315"/>
    </source>
</evidence>
<evidence type="ECO:0000256" key="4">
    <source>
        <dbReference type="ARBA" id="ARBA00022823"/>
    </source>
</evidence>
<dbReference type="EMBL" id="JAUSTP010000034">
    <property type="protein sequence ID" value="MDQ0191206.1"/>
    <property type="molecule type" value="Genomic_DNA"/>
</dbReference>
<reference evidence="10 11" key="1">
    <citation type="submission" date="2023-07" db="EMBL/GenBank/DDBJ databases">
        <title>Genomic Encyclopedia of Type Strains, Phase IV (KMG-IV): sequencing the most valuable type-strain genomes for metagenomic binning, comparative biology and taxonomic classification.</title>
        <authorList>
            <person name="Goeker M."/>
        </authorList>
    </citation>
    <scope>NUCLEOTIDE SEQUENCE [LARGE SCALE GENOMIC DNA]</scope>
    <source>
        <strain evidence="10 11">DSM 4006</strain>
    </source>
</reference>
<keyword evidence="3 6" id="KW-0808">Transferase</keyword>
<dbReference type="RefSeq" id="WP_274456902.1">
    <property type="nucleotide sequence ID" value="NZ_CP067097.1"/>
</dbReference>
<keyword evidence="5 6" id="KW-0012">Acyltransferase</keyword>
<dbReference type="SUPFAM" id="SSF51230">
    <property type="entry name" value="Single hybrid motif"/>
    <property type="match status" value="1"/>
</dbReference>
<evidence type="ECO:0000313" key="11">
    <source>
        <dbReference type="Proteomes" id="UP001232973"/>
    </source>
</evidence>
<keyword evidence="4 6" id="KW-0450">Lipoyl</keyword>
<dbReference type="GO" id="GO:0004742">
    <property type="term" value="F:dihydrolipoyllysine-residue acetyltransferase activity"/>
    <property type="evidence" value="ECO:0007669"/>
    <property type="project" value="UniProtKB-EC"/>
</dbReference>
<dbReference type="PROSITE" id="PS50968">
    <property type="entry name" value="BIOTINYL_LIPOYL"/>
    <property type="match status" value="1"/>
</dbReference>
<feature type="region of interest" description="Disordered" evidence="7">
    <location>
        <begin position="85"/>
        <end position="141"/>
    </location>
</feature>
<feature type="compositionally biased region" description="Low complexity" evidence="7">
    <location>
        <begin position="132"/>
        <end position="141"/>
    </location>
</feature>
<dbReference type="InterPro" id="IPR036625">
    <property type="entry name" value="E3-bd_dom_sf"/>
</dbReference>
<evidence type="ECO:0000256" key="1">
    <source>
        <dbReference type="ARBA" id="ARBA00001938"/>
    </source>
</evidence>
<comment type="caution">
    <text evidence="10">The sequence shown here is derived from an EMBL/GenBank/DDBJ whole genome shotgun (WGS) entry which is preliminary data.</text>
</comment>
<dbReference type="InterPro" id="IPR023213">
    <property type="entry name" value="CAT-like_dom_sf"/>
</dbReference>
<evidence type="ECO:0000256" key="2">
    <source>
        <dbReference type="ARBA" id="ARBA00007317"/>
    </source>
</evidence>
<dbReference type="SUPFAM" id="SSF52777">
    <property type="entry name" value="CoA-dependent acyltransferases"/>
    <property type="match status" value="1"/>
</dbReference>
<dbReference type="InterPro" id="IPR000089">
    <property type="entry name" value="Biotin_lipoyl"/>
</dbReference>
<proteinExistence type="inferred from homology"/>
<dbReference type="Gene3D" id="3.30.559.10">
    <property type="entry name" value="Chloramphenicol acetyltransferase-like domain"/>
    <property type="match status" value="1"/>
</dbReference>
<dbReference type="Pfam" id="PF00364">
    <property type="entry name" value="Biotin_lipoyl"/>
    <property type="match status" value="1"/>
</dbReference>
<dbReference type="Pfam" id="PF00198">
    <property type="entry name" value="2-oxoacid_dh"/>
    <property type="match status" value="1"/>
</dbReference>
<gene>
    <name evidence="10" type="ORF">J2S03_003075</name>
</gene>
<feature type="region of interest" description="Disordered" evidence="7">
    <location>
        <begin position="176"/>
        <end position="205"/>
    </location>
</feature>
<dbReference type="PANTHER" id="PTHR43178">
    <property type="entry name" value="DIHYDROLIPOAMIDE ACETYLTRANSFERASE COMPONENT OF PYRUVATE DEHYDROGENASE COMPLEX"/>
    <property type="match status" value="1"/>
</dbReference>
<comment type="cofactor">
    <cofactor evidence="1 6">
        <name>(R)-lipoate</name>
        <dbReference type="ChEBI" id="CHEBI:83088"/>
    </cofactor>
</comment>
<evidence type="ECO:0000256" key="3">
    <source>
        <dbReference type="ARBA" id="ARBA00022679"/>
    </source>
</evidence>
<organism evidence="10 11">
    <name type="scientific">Alicyclobacillus cycloheptanicus</name>
    <dbReference type="NCBI Taxonomy" id="1457"/>
    <lineage>
        <taxon>Bacteria</taxon>
        <taxon>Bacillati</taxon>
        <taxon>Bacillota</taxon>
        <taxon>Bacilli</taxon>
        <taxon>Bacillales</taxon>
        <taxon>Alicyclobacillaceae</taxon>
        <taxon>Alicyclobacillus</taxon>
    </lineage>
</organism>
<keyword evidence="11" id="KW-1185">Reference proteome</keyword>
<dbReference type="CDD" id="cd06849">
    <property type="entry name" value="lipoyl_domain"/>
    <property type="match status" value="1"/>
</dbReference>
<evidence type="ECO:0000313" key="10">
    <source>
        <dbReference type="EMBL" id="MDQ0191206.1"/>
    </source>
</evidence>
<dbReference type="InterPro" id="IPR011053">
    <property type="entry name" value="Single_hybrid_motif"/>
</dbReference>
<feature type="domain" description="Lipoyl-binding" evidence="8">
    <location>
        <begin position="2"/>
        <end position="77"/>
    </location>
</feature>
<dbReference type="PROSITE" id="PS00189">
    <property type="entry name" value="LIPOYL"/>
    <property type="match status" value="1"/>
</dbReference>
<dbReference type="Gene3D" id="2.40.50.100">
    <property type="match status" value="1"/>
</dbReference>
<evidence type="ECO:0000256" key="7">
    <source>
        <dbReference type="SAM" id="MobiDB-lite"/>
    </source>
</evidence>
<dbReference type="InterPro" id="IPR001078">
    <property type="entry name" value="2-oxoacid_DH_actylTfrase"/>
</dbReference>
<protein>
    <recommendedName>
        <fullName evidence="6">Dihydrolipoamide acetyltransferase component of pyruvate dehydrogenase complex</fullName>
        <ecNumber evidence="6">2.3.1.-</ecNumber>
    </recommendedName>
</protein>
<accession>A0ABT9XNC9</accession>
<feature type="domain" description="Peripheral subunit-binding (PSBD)" evidence="9">
    <location>
        <begin position="132"/>
        <end position="169"/>
    </location>
</feature>
<dbReference type="EC" id="2.3.1.-" evidence="6"/>
<dbReference type="Proteomes" id="UP001232973">
    <property type="component" value="Unassembled WGS sequence"/>
</dbReference>
<dbReference type="InterPro" id="IPR003016">
    <property type="entry name" value="2-oxoA_DH_lipoyl-BS"/>
</dbReference>
<dbReference type="PANTHER" id="PTHR43178:SF5">
    <property type="entry name" value="LIPOAMIDE ACYLTRANSFERASE COMPONENT OF BRANCHED-CHAIN ALPHA-KETO ACID DEHYDROGENASE COMPLEX, MITOCHONDRIAL"/>
    <property type="match status" value="1"/>
</dbReference>
<dbReference type="InterPro" id="IPR050743">
    <property type="entry name" value="2-oxoacid_DH_E2_comp"/>
</dbReference>
<sequence length="437" mass="46568">MAEPVTMPKLAMTQESGTILQWFKTEGETVRVGEPLLEVMTNKVNIEVESYTEGVLLKRLYEAGTEVPVLDVIAYIGEAGEPVPTNEAAPLPSGGENAAVPSASDTSAANARPSSNEPGARDAASDAGQKVRATPAARALARAHGVPLQQIQGSGHLGRIHREDVQAYLEQRIALENASPAQRRSKPRATADAPEAKAARQVTADTDDQTVVPLTGMRRVIGQRMAESAFQAPHVTLCLEVDMRAASELRTQLIPLVEAETGTRLSMNTLILKTVARVLRKHPNVNATWAQENALVQHRSVNLGMAVSVPGGLLVPVIPGADRLGLGELAAKASELADRARAQKLSPDDLQGGTFTVSNLGMFGIEEFTPIINQPQVAILGVGSMIEKPTVHNGQVVIGPQMKLSLSFDHRALDGAEAAMFLRDVKQSLESPMSLLL</sequence>
<comment type="similarity">
    <text evidence="2 6">Belongs to the 2-oxoacid dehydrogenase family.</text>
</comment>